<dbReference type="SMART" id="SM00382">
    <property type="entry name" value="AAA"/>
    <property type="match status" value="1"/>
</dbReference>
<dbReference type="InterPro" id="IPR001789">
    <property type="entry name" value="Sig_transdc_resp-reg_receiver"/>
</dbReference>
<gene>
    <name evidence="9" type="ORF">Q8X39_16815</name>
</gene>
<feature type="domain" description="Sigma-54 factor interaction" evidence="7">
    <location>
        <begin position="175"/>
        <end position="405"/>
    </location>
</feature>
<dbReference type="SUPFAM" id="SSF46689">
    <property type="entry name" value="Homeodomain-like"/>
    <property type="match status" value="1"/>
</dbReference>
<evidence type="ECO:0000256" key="1">
    <source>
        <dbReference type="ARBA" id="ARBA00022741"/>
    </source>
</evidence>
<dbReference type="InterPro" id="IPR058031">
    <property type="entry name" value="AAA_lid_NorR"/>
</dbReference>
<dbReference type="PROSITE" id="PS50110">
    <property type="entry name" value="RESPONSE_REGULATORY"/>
    <property type="match status" value="1"/>
</dbReference>
<dbReference type="Proteomes" id="UP001235760">
    <property type="component" value="Unassembled WGS sequence"/>
</dbReference>
<sequence length="541" mass="58137">MSATSLHSLLVVDDEPDLRTLYELTLLREGYEVETAGSVEEAWAQLKDRTYSAVITDMRLPDGSGLDLLRRLEQSGRSERAIVITAYGSAENAVQALKSGAYDYLTKPVDLKVFRSVVSAALGRSPAARGAAPNAASAGVSSAAGTGSGVPADFGLGLRSIVPRHERGSGALRRMAGQSAAMQQVRALVDKVARSMAPVLVQGESGTGKELVARSIHQVSSRAAQPFIAVNCSAIPEQLLEAEFFGYRKGAFTGAAEDREGFFQAAHGGTLFLDEIGDLPLSMQSKLLRAIQERAVRPVGAVAEVAVDVRIISATHRDLAAEVAEGRFRQDLFYRLNVIQIRVPPLRERRDDLYELCARMLERIAGEAGMAVMPRLTPRALDHLAHYDFPGNVRELENLLHRAVALSSASQIDIEDLELPIAPRARGAAPAAFMPAWPGDGRIGDPWSHEPVKPATVLPEPVVAGPAPLAEPAVPQDLVAYLDEVERAVLVRALERHRYNRTAAGAAMGLTLRQMRYRMARLGIQVAGEGLTVDDGDGAGD</sequence>
<keyword evidence="6" id="KW-0597">Phosphoprotein</keyword>
<feature type="domain" description="Response regulatory" evidence="8">
    <location>
        <begin position="8"/>
        <end position="122"/>
    </location>
</feature>
<dbReference type="Pfam" id="PF00158">
    <property type="entry name" value="Sigma54_activat"/>
    <property type="match status" value="1"/>
</dbReference>
<dbReference type="PANTHER" id="PTHR32071:SF100">
    <property type="entry name" value="RESPONSE REGULATOR PROTEIN PILR"/>
    <property type="match status" value="1"/>
</dbReference>
<protein>
    <submittedName>
        <fullName evidence="9">Sigma-54 dependent transcriptional regulator</fullName>
    </submittedName>
</protein>
<dbReference type="Pfam" id="PF25601">
    <property type="entry name" value="AAA_lid_14"/>
    <property type="match status" value="1"/>
</dbReference>
<dbReference type="Pfam" id="PF02954">
    <property type="entry name" value="HTH_8"/>
    <property type="match status" value="1"/>
</dbReference>
<evidence type="ECO:0000256" key="5">
    <source>
        <dbReference type="ARBA" id="ARBA00023163"/>
    </source>
</evidence>
<keyword evidence="10" id="KW-1185">Reference proteome</keyword>
<dbReference type="RefSeq" id="WP_305750842.1">
    <property type="nucleotide sequence ID" value="NZ_JAUZEE010000010.1"/>
</dbReference>
<evidence type="ECO:0000256" key="4">
    <source>
        <dbReference type="ARBA" id="ARBA00023125"/>
    </source>
</evidence>
<dbReference type="SMART" id="SM00448">
    <property type="entry name" value="REC"/>
    <property type="match status" value="1"/>
</dbReference>
<evidence type="ECO:0000259" key="8">
    <source>
        <dbReference type="PROSITE" id="PS50110"/>
    </source>
</evidence>
<organism evidence="9 10">
    <name type="scientific">Leptothrix discophora</name>
    <dbReference type="NCBI Taxonomy" id="89"/>
    <lineage>
        <taxon>Bacteria</taxon>
        <taxon>Pseudomonadati</taxon>
        <taxon>Pseudomonadota</taxon>
        <taxon>Betaproteobacteria</taxon>
        <taxon>Burkholderiales</taxon>
        <taxon>Sphaerotilaceae</taxon>
        <taxon>Leptothrix</taxon>
    </lineage>
</organism>
<proteinExistence type="predicted"/>
<evidence type="ECO:0000256" key="3">
    <source>
        <dbReference type="ARBA" id="ARBA00023015"/>
    </source>
</evidence>
<feature type="modified residue" description="4-aspartylphosphate" evidence="6">
    <location>
        <position position="57"/>
    </location>
</feature>
<dbReference type="SUPFAM" id="SSF52172">
    <property type="entry name" value="CheY-like"/>
    <property type="match status" value="1"/>
</dbReference>
<keyword evidence="3" id="KW-0805">Transcription regulation</keyword>
<dbReference type="InterPro" id="IPR025944">
    <property type="entry name" value="Sigma_54_int_dom_CS"/>
</dbReference>
<dbReference type="PROSITE" id="PS00676">
    <property type="entry name" value="SIGMA54_INTERACT_2"/>
    <property type="match status" value="1"/>
</dbReference>
<name>A0ABT9G746_LEPDI</name>
<evidence type="ECO:0000313" key="10">
    <source>
        <dbReference type="Proteomes" id="UP001235760"/>
    </source>
</evidence>
<comment type="caution">
    <text evidence="9">The sequence shown here is derived from an EMBL/GenBank/DDBJ whole genome shotgun (WGS) entry which is preliminary data.</text>
</comment>
<evidence type="ECO:0000259" key="7">
    <source>
        <dbReference type="PROSITE" id="PS50045"/>
    </source>
</evidence>
<dbReference type="Pfam" id="PF00072">
    <property type="entry name" value="Response_reg"/>
    <property type="match status" value="1"/>
</dbReference>
<dbReference type="EMBL" id="JAUZEE010000010">
    <property type="protein sequence ID" value="MDP4302301.1"/>
    <property type="molecule type" value="Genomic_DNA"/>
</dbReference>
<keyword evidence="4" id="KW-0238">DNA-binding</keyword>
<accession>A0ABT9G746</accession>
<keyword evidence="5" id="KW-0804">Transcription</keyword>
<dbReference type="PROSITE" id="PS00688">
    <property type="entry name" value="SIGMA54_INTERACT_3"/>
    <property type="match status" value="1"/>
</dbReference>
<keyword evidence="1" id="KW-0547">Nucleotide-binding</keyword>
<evidence type="ECO:0000313" key="9">
    <source>
        <dbReference type="EMBL" id="MDP4302301.1"/>
    </source>
</evidence>
<dbReference type="InterPro" id="IPR025943">
    <property type="entry name" value="Sigma_54_int_dom_ATP-bd_2"/>
</dbReference>
<dbReference type="CDD" id="cd00009">
    <property type="entry name" value="AAA"/>
    <property type="match status" value="1"/>
</dbReference>
<evidence type="ECO:0000256" key="6">
    <source>
        <dbReference type="PROSITE-ProRule" id="PRU00169"/>
    </source>
</evidence>
<dbReference type="InterPro" id="IPR003593">
    <property type="entry name" value="AAA+_ATPase"/>
</dbReference>
<dbReference type="InterPro" id="IPR011006">
    <property type="entry name" value="CheY-like_superfamily"/>
</dbReference>
<dbReference type="InterPro" id="IPR009057">
    <property type="entry name" value="Homeodomain-like_sf"/>
</dbReference>
<evidence type="ECO:0000256" key="2">
    <source>
        <dbReference type="ARBA" id="ARBA00022840"/>
    </source>
</evidence>
<dbReference type="SUPFAM" id="SSF52540">
    <property type="entry name" value="P-loop containing nucleoside triphosphate hydrolases"/>
    <property type="match status" value="1"/>
</dbReference>
<keyword evidence="2" id="KW-0067">ATP-binding</keyword>
<dbReference type="Gene3D" id="1.10.10.60">
    <property type="entry name" value="Homeodomain-like"/>
    <property type="match status" value="1"/>
</dbReference>
<dbReference type="InterPro" id="IPR027417">
    <property type="entry name" value="P-loop_NTPase"/>
</dbReference>
<dbReference type="PROSITE" id="PS00675">
    <property type="entry name" value="SIGMA54_INTERACT_1"/>
    <property type="match status" value="1"/>
</dbReference>
<dbReference type="InterPro" id="IPR002197">
    <property type="entry name" value="HTH_Fis"/>
</dbReference>
<dbReference type="Gene3D" id="3.40.50.300">
    <property type="entry name" value="P-loop containing nucleotide triphosphate hydrolases"/>
    <property type="match status" value="1"/>
</dbReference>
<dbReference type="PROSITE" id="PS50045">
    <property type="entry name" value="SIGMA54_INTERACT_4"/>
    <property type="match status" value="1"/>
</dbReference>
<dbReference type="Gene3D" id="1.10.8.60">
    <property type="match status" value="1"/>
</dbReference>
<dbReference type="InterPro" id="IPR002078">
    <property type="entry name" value="Sigma_54_int"/>
</dbReference>
<dbReference type="InterPro" id="IPR025662">
    <property type="entry name" value="Sigma_54_int_dom_ATP-bd_1"/>
</dbReference>
<dbReference type="PANTHER" id="PTHR32071">
    <property type="entry name" value="TRANSCRIPTIONAL REGULATORY PROTEIN"/>
    <property type="match status" value="1"/>
</dbReference>
<dbReference type="Gene3D" id="3.40.50.2300">
    <property type="match status" value="1"/>
</dbReference>
<reference evidence="9 10" key="1">
    <citation type="submission" date="2023-08" db="EMBL/GenBank/DDBJ databases">
        <authorList>
            <person name="Roldan D.M."/>
            <person name="Menes R.J."/>
        </authorList>
    </citation>
    <scope>NUCLEOTIDE SEQUENCE [LARGE SCALE GENOMIC DNA]</scope>
    <source>
        <strain evidence="9 10">CCM 2812</strain>
    </source>
</reference>